<organism evidence="2">
    <name type="scientific">Arundo donax</name>
    <name type="common">Giant reed</name>
    <name type="synonym">Donax arundinaceus</name>
    <dbReference type="NCBI Taxonomy" id="35708"/>
    <lineage>
        <taxon>Eukaryota</taxon>
        <taxon>Viridiplantae</taxon>
        <taxon>Streptophyta</taxon>
        <taxon>Embryophyta</taxon>
        <taxon>Tracheophyta</taxon>
        <taxon>Spermatophyta</taxon>
        <taxon>Magnoliopsida</taxon>
        <taxon>Liliopsida</taxon>
        <taxon>Poales</taxon>
        <taxon>Poaceae</taxon>
        <taxon>PACMAD clade</taxon>
        <taxon>Arundinoideae</taxon>
        <taxon>Arundineae</taxon>
        <taxon>Arundo</taxon>
    </lineage>
</organism>
<reference evidence="2" key="1">
    <citation type="submission" date="2014-09" db="EMBL/GenBank/DDBJ databases">
        <authorList>
            <person name="Magalhaes I.L.F."/>
            <person name="Oliveira U."/>
            <person name="Santos F.R."/>
            <person name="Vidigal T.H.D.A."/>
            <person name="Brescovit A.D."/>
            <person name="Santos A.J."/>
        </authorList>
    </citation>
    <scope>NUCLEOTIDE SEQUENCE</scope>
    <source>
        <tissue evidence="2">Shoot tissue taken approximately 20 cm above the soil surface</tissue>
    </source>
</reference>
<dbReference type="EMBL" id="GBRH01272510">
    <property type="protein sequence ID" value="JAD25385.1"/>
    <property type="molecule type" value="Transcribed_RNA"/>
</dbReference>
<dbReference type="AlphaFoldDB" id="A0A0A8YIP3"/>
<evidence type="ECO:0000313" key="2">
    <source>
        <dbReference type="EMBL" id="JAD25385.1"/>
    </source>
</evidence>
<feature type="region of interest" description="Disordered" evidence="1">
    <location>
        <begin position="1"/>
        <end position="31"/>
    </location>
</feature>
<sequence length="96" mass="10885">MDLVAMESTNSRSNPDLSSFRTPSRPPQRATCRGIHGHCVVITGWTHLPTTPWPNTQCRSDDRGPHLPAHREGSAGRGWTSRFYKDDVVRKESSWR</sequence>
<evidence type="ECO:0000256" key="1">
    <source>
        <dbReference type="SAM" id="MobiDB-lite"/>
    </source>
</evidence>
<accession>A0A0A8YIP3</accession>
<feature type="compositionally biased region" description="Polar residues" evidence="1">
    <location>
        <begin position="7"/>
        <end position="22"/>
    </location>
</feature>
<feature type="compositionally biased region" description="Basic and acidic residues" evidence="1">
    <location>
        <begin position="59"/>
        <end position="74"/>
    </location>
</feature>
<name>A0A0A8YIP3_ARUDO</name>
<protein>
    <submittedName>
        <fullName evidence="2">Uncharacterized protein</fullName>
    </submittedName>
</protein>
<proteinExistence type="predicted"/>
<feature type="region of interest" description="Disordered" evidence="1">
    <location>
        <begin position="51"/>
        <end position="81"/>
    </location>
</feature>
<reference evidence="2" key="2">
    <citation type="journal article" date="2015" name="Data Brief">
        <title>Shoot transcriptome of the giant reed, Arundo donax.</title>
        <authorList>
            <person name="Barrero R.A."/>
            <person name="Guerrero F.D."/>
            <person name="Moolhuijzen P."/>
            <person name="Goolsby J.A."/>
            <person name="Tidwell J."/>
            <person name="Bellgard S.E."/>
            <person name="Bellgard M.I."/>
        </authorList>
    </citation>
    <scope>NUCLEOTIDE SEQUENCE</scope>
    <source>
        <tissue evidence="2">Shoot tissue taken approximately 20 cm above the soil surface</tissue>
    </source>
</reference>